<evidence type="ECO:0000313" key="2">
    <source>
        <dbReference type="EMBL" id="ERN42502.1"/>
    </source>
</evidence>
<keyword evidence="1" id="KW-1133">Transmembrane helix</keyword>
<organism evidence="2 3">
    <name type="scientific">Rubidibacter lacunae KORDI 51-2</name>
    <dbReference type="NCBI Taxonomy" id="582515"/>
    <lineage>
        <taxon>Bacteria</taxon>
        <taxon>Bacillati</taxon>
        <taxon>Cyanobacteriota</taxon>
        <taxon>Cyanophyceae</taxon>
        <taxon>Oscillatoriophycideae</taxon>
        <taxon>Chroococcales</taxon>
        <taxon>Aphanothecaceae</taxon>
        <taxon>Rubidibacter</taxon>
    </lineage>
</organism>
<reference evidence="2 3" key="1">
    <citation type="submission" date="2013-05" db="EMBL/GenBank/DDBJ databases">
        <title>Draft genome sequence of Rubidibacter lacunae KORDI 51-2.</title>
        <authorList>
            <person name="Choi D.H."/>
            <person name="Noh J.H."/>
            <person name="Kwon K.-K."/>
            <person name="Lee J.-H."/>
            <person name="Ryu J.-Y."/>
        </authorList>
    </citation>
    <scope>NUCLEOTIDE SEQUENCE [LARGE SCALE GENOMIC DNA]</scope>
    <source>
        <strain evidence="2 3">KORDI 51-2</strain>
    </source>
</reference>
<evidence type="ECO:0000313" key="3">
    <source>
        <dbReference type="Proteomes" id="UP000016960"/>
    </source>
</evidence>
<sequence>MSDPKIWAAFVSGGFALAGTIYVAILNHFSRKEHQRFKAATDEKLATFRANVGKDIARFEAQTAKELAKLNADFQNERDERLAKQQSEKVLSKFRAPLLQAAYDLQSRIFNILKLEFLPTFYSNGSDLEQEYAVENTVFLLAQFLGWTELIRQEIQFLDLRSDEETRKLRSLQDSIFTRLRTDKFGQGFRLFAGEQRAVGELMIDRTGELPRCIGFATFLTDRNPNLDRWLDLLREDVKKMAADVKPYEKRLISIQHSLIDLLEFLDRNYVYFPMKSRLKI</sequence>
<gene>
    <name evidence="2" type="ORF">KR51_00008180</name>
</gene>
<accession>U5DNR0</accession>
<proteinExistence type="predicted"/>
<dbReference type="eggNOG" id="ENOG5032QYD">
    <property type="taxonomic scope" value="Bacteria"/>
</dbReference>
<feature type="transmembrane region" description="Helical" evidence="1">
    <location>
        <begin position="6"/>
        <end position="26"/>
    </location>
</feature>
<comment type="caution">
    <text evidence="2">The sequence shown here is derived from an EMBL/GenBank/DDBJ whole genome shotgun (WGS) entry which is preliminary data.</text>
</comment>
<keyword evidence="1" id="KW-0472">Membrane</keyword>
<dbReference type="Proteomes" id="UP000016960">
    <property type="component" value="Unassembled WGS sequence"/>
</dbReference>
<dbReference type="EMBL" id="ASSJ01000017">
    <property type="protein sequence ID" value="ERN42502.1"/>
    <property type="molecule type" value="Genomic_DNA"/>
</dbReference>
<dbReference type="InParanoid" id="U5DNR0"/>
<protein>
    <submittedName>
        <fullName evidence="2">Uncharacterized protein</fullName>
    </submittedName>
</protein>
<dbReference type="OrthoDB" id="574571at2"/>
<keyword evidence="1" id="KW-0812">Transmembrane</keyword>
<evidence type="ECO:0000256" key="1">
    <source>
        <dbReference type="SAM" id="Phobius"/>
    </source>
</evidence>
<keyword evidence="3" id="KW-1185">Reference proteome</keyword>
<name>U5DNR0_9CHRO</name>
<dbReference type="RefSeq" id="WP_022604940.1">
    <property type="nucleotide sequence ID" value="NZ_ASSJ01000017.1"/>
</dbReference>
<dbReference type="AlphaFoldDB" id="U5DNR0"/>